<keyword evidence="9" id="KW-1185">Reference proteome</keyword>
<dbReference type="SUPFAM" id="SSF51735">
    <property type="entry name" value="NAD(P)-binding Rossmann-fold domains"/>
    <property type="match status" value="1"/>
</dbReference>
<dbReference type="Proteomes" id="UP000664554">
    <property type="component" value="Unassembled WGS sequence"/>
</dbReference>
<protein>
    <recommendedName>
        <fullName evidence="5">3-hydroxyisobutyrate dehydrogenase</fullName>
        <shortName evidence="5">HIBADH</shortName>
        <ecNumber evidence="5">1.1.1.31</ecNumber>
    </recommendedName>
</protein>
<evidence type="ECO:0000313" key="9">
    <source>
        <dbReference type="Proteomes" id="UP000664554"/>
    </source>
</evidence>
<evidence type="ECO:0000313" key="8">
    <source>
        <dbReference type="EMBL" id="MBO1530131.1"/>
    </source>
</evidence>
<feature type="domain" description="3-hydroxyisobutyrate dehydrogenase-like NAD-binding" evidence="7">
    <location>
        <begin position="187"/>
        <end position="311"/>
    </location>
</feature>
<dbReference type="SUPFAM" id="SSF48179">
    <property type="entry name" value="6-phosphogluconate dehydrogenase C-terminal domain-like"/>
    <property type="match status" value="1"/>
</dbReference>
<dbReference type="InterPro" id="IPR036291">
    <property type="entry name" value="NAD(P)-bd_dom_sf"/>
</dbReference>
<accession>A0ABS3NLN3</accession>
<evidence type="ECO:0000256" key="4">
    <source>
        <dbReference type="ARBA" id="ARBA00023027"/>
    </source>
</evidence>
<sequence length="318" mass="32614">MTARDTSANDGHTDKPKIGFIGLGNMGAPMAENLLKAGYALTVYDLSADATQRLQQAGANVADSPEGAAAGAQVVISMLPAGKHVHSVYLGDMSAEQSGSTGLLAKLPKGTLVIDSSTIAAADARKVADEAGKLGIEFLDAPVSGGTGGAIAGTLTFIVGGSAEAFAKAKPILSMMGKNIFHAGDHGAGQVAKICNNMMLGILMAGTAEAINLGVKNGLDAKVLSDIMLQSSGRNWALEVYNPYPQVMENVPSSNGYKGGFMANLMQKDLNLAMDTAKDTGAKAPMGAKATELYSAHVTEHGDKDFSSIMALHDSSVL</sequence>
<keyword evidence="3 5" id="KW-0560">Oxidoreductase</keyword>
<dbReference type="Gene3D" id="1.10.1040.10">
    <property type="entry name" value="N-(1-d-carboxylethyl)-l-norvaline Dehydrogenase, domain 2"/>
    <property type="match status" value="1"/>
</dbReference>
<keyword evidence="2 5" id="KW-0101">Branched-chain amino acid catabolism</keyword>
<comment type="caution">
    <text evidence="8">The sequence shown here is derived from an EMBL/GenBank/DDBJ whole genome shotgun (WGS) entry which is preliminary data.</text>
</comment>
<evidence type="ECO:0000259" key="7">
    <source>
        <dbReference type="Pfam" id="PF14833"/>
    </source>
</evidence>
<dbReference type="EMBL" id="JAGBKM010000003">
    <property type="protein sequence ID" value="MBO1530131.1"/>
    <property type="molecule type" value="Genomic_DNA"/>
</dbReference>
<comment type="similarity">
    <text evidence="1 5">Belongs to the HIBADH-related family.</text>
</comment>
<dbReference type="PANTHER" id="PTHR22981:SF7">
    <property type="entry name" value="3-HYDROXYISOBUTYRATE DEHYDROGENASE, MITOCHONDRIAL"/>
    <property type="match status" value="1"/>
</dbReference>
<evidence type="ECO:0000256" key="2">
    <source>
        <dbReference type="ARBA" id="ARBA00022456"/>
    </source>
</evidence>
<dbReference type="Gene3D" id="3.40.50.720">
    <property type="entry name" value="NAD(P)-binding Rossmann-like Domain"/>
    <property type="match status" value="1"/>
</dbReference>
<reference evidence="8 9" key="1">
    <citation type="submission" date="2021-03" db="EMBL/GenBank/DDBJ databases">
        <authorList>
            <person name="Shang D.-D."/>
            <person name="Du Z.-J."/>
            <person name="Chen G.-J."/>
        </authorList>
    </citation>
    <scope>NUCLEOTIDE SEQUENCE [LARGE SCALE GENOMIC DNA]</scope>
    <source>
        <strain evidence="8 9">F1192</strain>
    </source>
</reference>
<organism evidence="8 9">
    <name type="scientific">Psychrobacter coccoides</name>
    <dbReference type="NCBI Taxonomy" id="2818440"/>
    <lineage>
        <taxon>Bacteria</taxon>
        <taxon>Pseudomonadati</taxon>
        <taxon>Pseudomonadota</taxon>
        <taxon>Gammaproteobacteria</taxon>
        <taxon>Moraxellales</taxon>
        <taxon>Moraxellaceae</taxon>
        <taxon>Psychrobacter</taxon>
    </lineage>
</organism>
<dbReference type="Pfam" id="PF14833">
    <property type="entry name" value="NAD_binding_11"/>
    <property type="match status" value="1"/>
</dbReference>
<dbReference type="InterPro" id="IPR011548">
    <property type="entry name" value="HIBADH"/>
</dbReference>
<dbReference type="InterPro" id="IPR015815">
    <property type="entry name" value="HIBADH-related"/>
</dbReference>
<gene>
    <name evidence="8" type="primary">mmsB</name>
    <name evidence="8" type="ORF">J3492_02755</name>
</gene>
<name>A0ABS3NLN3_9GAMM</name>
<dbReference type="RefSeq" id="WP_207989599.1">
    <property type="nucleotide sequence ID" value="NZ_JAGBKM010000003.1"/>
</dbReference>
<feature type="domain" description="6-phosphogluconate dehydrogenase NADP-binding" evidence="6">
    <location>
        <begin position="17"/>
        <end position="184"/>
    </location>
</feature>
<dbReference type="EC" id="1.1.1.31" evidence="5"/>
<evidence type="ECO:0000256" key="5">
    <source>
        <dbReference type="RuleBase" id="RU910714"/>
    </source>
</evidence>
<keyword evidence="4 5" id="KW-0520">NAD</keyword>
<evidence type="ECO:0000256" key="1">
    <source>
        <dbReference type="ARBA" id="ARBA00009080"/>
    </source>
</evidence>
<proteinExistence type="inferred from homology"/>
<dbReference type="GO" id="GO:0008442">
    <property type="term" value="F:3-hydroxyisobutyrate dehydrogenase activity"/>
    <property type="evidence" value="ECO:0007669"/>
    <property type="project" value="UniProtKB-EC"/>
</dbReference>
<dbReference type="NCBIfam" id="TIGR01692">
    <property type="entry name" value="HIBADH"/>
    <property type="match status" value="1"/>
</dbReference>
<dbReference type="PIRSF" id="PIRSF000103">
    <property type="entry name" value="HIBADH"/>
    <property type="match status" value="1"/>
</dbReference>
<dbReference type="PANTHER" id="PTHR22981">
    <property type="entry name" value="3-HYDROXYISOBUTYRATE DEHYDROGENASE-RELATED"/>
    <property type="match status" value="1"/>
</dbReference>
<dbReference type="InterPro" id="IPR002204">
    <property type="entry name" value="3-OH-isobutyrate_DH-rel_CS"/>
</dbReference>
<dbReference type="InterPro" id="IPR013328">
    <property type="entry name" value="6PGD_dom2"/>
</dbReference>
<dbReference type="PROSITE" id="PS00895">
    <property type="entry name" value="3_HYDROXYISOBUT_DH"/>
    <property type="match status" value="1"/>
</dbReference>
<dbReference type="Pfam" id="PF03446">
    <property type="entry name" value="NAD_binding_2"/>
    <property type="match status" value="1"/>
</dbReference>
<dbReference type="InterPro" id="IPR008927">
    <property type="entry name" value="6-PGluconate_DH-like_C_sf"/>
</dbReference>
<evidence type="ECO:0000259" key="6">
    <source>
        <dbReference type="Pfam" id="PF03446"/>
    </source>
</evidence>
<dbReference type="InterPro" id="IPR006115">
    <property type="entry name" value="6PGDH_NADP-bd"/>
</dbReference>
<evidence type="ECO:0000256" key="3">
    <source>
        <dbReference type="ARBA" id="ARBA00023002"/>
    </source>
</evidence>
<dbReference type="InterPro" id="IPR029154">
    <property type="entry name" value="HIBADH-like_NADP-bd"/>
</dbReference>
<comment type="catalytic activity">
    <reaction evidence="5">
        <text>3-hydroxy-2-methylpropanoate + NAD(+) = 2-methyl-3-oxopropanoate + NADH + H(+)</text>
        <dbReference type="Rhea" id="RHEA:17681"/>
        <dbReference type="ChEBI" id="CHEBI:11805"/>
        <dbReference type="ChEBI" id="CHEBI:15378"/>
        <dbReference type="ChEBI" id="CHEBI:57540"/>
        <dbReference type="ChEBI" id="CHEBI:57700"/>
        <dbReference type="ChEBI" id="CHEBI:57945"/>
        <dbReference type="EC" id="1.1.1.31"/>
    </reaction>
</comment>
<comment type="pathway">
    <text evidence="5">Amino-acid degradation; L-valine degradation.</text>
</comment>